<sequence>MPPKQKFIILGAGINGLSCAYRLHQRYPDAHLEIISDRFSPDTTSDVAAGLWEPFLLGDTPTELVRKWSHESYHYFHDLWRSGRADECGISLVPYVAVTAKVDGLEEPIWKDFAFGYGELSAQRLDELGREHGVKYVSGNEFVTFTCEPTRLLQFYTSALQRSTGVTFRRQKITTLGEILPAADTVPNAIVINCLGLGSSQVLGDDGGSLAATRGQIRRVEAPWMFQVLISDAGYVIPNTGAVTLGGTKQKGDCDLLVREGDSEGISRGCCALVPGLGRAPVVGDLVGLRPTRSSVRLELEWIDGVVPVVHNYGHGGGGITLAWGCAGHVLSLVQPLINGPGSKL</sequence>
<feature type="binding site" evidence="7">
    <location>
        <begin position="49"/>
        <end position="51"/>
    </location>
    <ligand>
        <name>FAD</name>
        <dbReference type="ChEBI" id="CHEBI:57692"/>
    </ligand>
</feature>
<dbReference type="PROSITE" id="PS00677">
    <property type="entry name" value="DAO"/>
    <property type="match status" value="1"/>
</dbReference>
<dbReference type="VEuPathDB" id="VectorBase:CPIJ007273"/>
<dbReference type="Gene3D" id="3.30.9.10">
    <property type="entry name" value="D-Amino Acid Oxidase, subunit A, domain 2"/>
    <property type="match status" value="1"/>
</dbReference>
<protein>
    <submittedName>
        <fullName evidence="9 10">D-amino acid oxidase</fullName>
    </submittedName>
</protein>
<dbReference type="InterPro" id="IPR006181">
    <property type="entry name" value="D-amino_acid_oxidase_CS"/>
</dbReference>
<feature type="binding site" evidence="7">
    <location>
        <begin position="37"/>
        <end position="38"/>
    </location>
    <ligand>
        <name>FAD</name>
        <dbReference type="ChEBI" id="CHEBI:57692"/>
    </ligand>
</feature>
<evidence type="ECO:0000256" key="6">
    <source>
        <dbReference type="ARBA" id="ARBA00023002"/>
    </source>
</evidence>
<feature type="domain" description="FAD dependent oxidoreductase" evidence="8">
    <location>
        <begin position="7"/>
        <end position="330"/>
    </location>
</feature>
<evidence type="ECO:0000313" key="10">
    <source>
        <dbReference type="EnsemblMetazoa" id="CPIJ007273-PA"/>
    </source>
</evidence>
<dbReference type="GO" id="GO:0003884">
    <property type="term" value="F:D-amino-acid oxidase activity"/>
    <property type="evidence" value="ECO:0007669"/>
    <property type="project" value="InterPro"/>
</dbReference>
<feature type="binding site" evidence="7">
    <location>
        <position position="317"/>
    </location>
    <ligand>
        <name>D-dopa</name>
        <dbReference type="ChEBI" id="CHEBI:149689"/>
    </ligand>
</feature>
<evidence type="ECO:0000313" key="11">
    <source>
        <dbReference type="Proteomes" id="UP000002320"/>
    </source>
</evidence>
<evidence type="ECO:0000256" key="3">
    <source>
        <dbReference type="ARBA" id="ARBA00006730"/>
    </source>
</evidence>
<dbReference type="PANTHER" id="PTHR11530:SF11">
    <property type="entry name" value="D-ASPARTATE OXIDASE"/>
    <property type="match status" value="1"/>
</dbReference>
<keyword evidence="11" id="KW-1185">Reference proteome</keyword>
<organism>
    <name type="scientific">Culex quinquefasciatus</name>
    <name type="common">Southern house mosquito</name>
    <name type="synonym">Culex pungens</name>
    <dbReference type="NCBI Taxonomy" id="7176"/>
    <lineage>
        <taxon>Eukaryota</taxon>
        <taxon>Metazoa</taxon>
        <taxon>Ecdysozoa</taxon>
        <taxon>Arthropoda</taxon>
        <taxon>Hexapoda</taxon>
        <taxon>Insecta</taxon>
        <taxon>Pterygota</taxon>
        <taxon>Neoptera</taxon>
        <taxon>Endopterygota</taxon>
        <taxon>Diptera</taxon>
        <taxon>Nematocera</taxon>
        <taxon>Culicoidea</taxon>
        <taxon>Culicidae</taxon>
        <taxon>Culicinae</taxon>
        <taxon>Culicini</taxon>
        <taxon>Culex</taxon>
        <taxon>Culex</taxon>
    </lineage>
</organism>
<evidence type="ECO:0000256" key="4">
    <source>
        <dbReference type="ARBA" id="ARBA00022630"/>
    </source>
</evidence>
<dbReference type="EMBL" id="DS231958">
    <property type="protein sequence ID" value="EDS29060.1"/>
    <property type="molecule type" value="Genomic_DNA"/>
</dbReference>
<keyword evidence="4" id="KW-0285">Flavoprotein</keyword>
<dbReference type="Gene3D" id="3.40.50.720">
    <property type="entry name" value="NAD(P)-binding Rossmann-like Domain"/>
    <property type="match status" value="1"/>
</dbReference>
<evidence type="ECO:0000313" key="9">
    <source>
        <dbReference type="EMBL" id="EDS29060.1"/>
    </source>
</evidence>
<reference evidence="9" key="1">
    <citation type="submission" date="2007-03" db="EMBL/GenBank/DDBJ databases">
        <title>Annotation of Culex pipiens quinquefasciatus.</title>
        <authorList>
            <consortium name="The Broad Institute Genome Sequencing Platform"/>
            <person name="Atkinson P.W."/>
            <person name="Hemingway J."/>
            <person name="Christensen B.M."/>
            <person name="Higgs S."/>
            <person name="Kodira C."/>
            <person name="Hannick L."/>
            <person name="Megy K."/>
            <person name="O'Leary S."/>
            <person name="Pearson M."/>
            <person name="Haas B.J."/>
            <person name="Mauceli E."/>
            <person name="Wortman J.R."/>
            <person name="Lee N.H."/>
            <person name="Guigo R."/>
            <person name="Stanke M."/>
            <person name="Alvarado L."/>
            <person name="Amedeo P."/>
            <person name="Antoine C.H."/>
            <person name="Arensburger P."/>
            <person name="Bidwell S.L."/>
            <person name="Crawford M."/>
            <person name="Camaro F."/>
            <person name="Devon K."/>
            <person name="Engels R."/>
            <person name="Hammond M."/>
            <person name="Howarth C."/>
            <person name="Koehrsen M."/>
            <person name="Lawson D."/>
            <person name="Montgomery P."/>
            <person name="Nene V."/>
            <person name="Nusbaum C."/>
            <person name="Puiu D."/>
            <person name="Romero-Severson J."/>
            <person name="Severson D.W."/>
            <person name="Shumway M."/>
            <person name="Sisk P."/>
            <person name="Stolte C."/>
            <person name="Zeng Q."/>
            <person name="Eisenstadt E."/>
            <person name="Fraser-Liggett C."/>
            <person name="Strausberg R."/>
            <person name="Galagan J."/>
            <person name="Birren B."/>
            <person name="Collins F.H."/>
        </authorList>
    </citation>
    <scope>NUCLEOTIDE SEQUENCE [LARGE SCALE GENOMIC DNA]</scope>
    <source>
        <strain evidence="9">JHB</strain>
    </source>
</reference>
<evidence type="ECO:0000256" key="2">
    <source>
        <dbReference type="ARBA" id="ARBA00004253"/>
    </source>
</evidence>
<gene>
    <name evidence="10" type="primary">6039154</name>
    <name evidence="9" type="ORF">CpipJ_CPIJ007273</name>
</gene>
<dbReference type="PANTHER" id="PTHR11530">
    <property type="entry name" value="D-AMINO ACID OXIDASE"/>
    <property type="match status" value="1"/>
</dbReference>
<feature type="binding site" evidence="7">
    <location>
        <begin position="44"/>
        <end position="45"/>
    </location>
    <ligand>
        <name>FAD</name>
        <dbReference type="ChEBI" id="CHEBI:57692"/>
    </ligand>
</feature>
<dbReference type="GO" id="GO:0005782">
    <property type="term" value="C:peroxisomal matrix"/>
    <property type="evidence" value="ECO:0007669"/>
    <property type="project" value="UniProtKB-SubCell"/>
</dbReference>
<dbReference type="KEGG" id="cqu:CpipJ_CPIJ007273"/>
<reference evidence="10" key="2">
    <citation type="submission" date="2020-05" db="UniProtKB">
        <authorList>
            <consortium name="EnsemblMetazoa"/>
        </authorList>
    </citation>
    <scope>IDENTIFICATION</scope>
    <source>
        <strain evidence="10">JHB</strain>
    </source>
</reference>
<comment type="subcellular location">
    <subcellularLocation>
        <location evidence="2">Peroxisome matrix</location>
    </subcellularLocation>
</comment>
<dbReference type="PIRSF" id="PIRSF000189">
    <property type="entry name" value="D-aa_oxidase"/>
    <property type="match status" value="1"/>
</dbReference>
<dbReference type="GO" id="GO:0071949">
    <property type="term" value="F:FAD binding"/>
    <property type="evidence" value="ECO:0007669"/>
    <property type="project" value="InterPro"/>
</dbReference>
<dbReference type="eggNOG" id="KOG3923">
    <property type="taxonomic scope" value="Eukaryota"/>
</dbReference>
<feature type="binding site" evidence="7">
    <location>
        <position position="290"/>
    </location>
    <ligand>
        <name>D-dopa</name>
        <dbReference type="ChEBI" id="CHEBI:149689"/>
    </ligand>
</feature>
<dbReference type="SUPFAM" id="SSF54373">
    <property type="entry name" value="FAD-linked reductases, C-terminal domain"/>
    <property type="match status" value="1"/>
</dbReference>
<dbReference type="Proteomes" id="UP000002320">
    <property type="component" value="Unassembled WGS sequence"/>
</dbReference>
<keyword evidence="5 7" id="KW-0274">FAD</keyword>
<comment type="similarity">
    <text evidence="3">Belongs to the DAMOX/DASOX family.</text>
</comment>
<feature type="binding site" evidence="7">
    <location>
        <begin position="316"/>
        <end position="321"/>
    </location>
    <ligand>
        <name>FAD</name>
        <dbReference type="ChEBI" id="CHEBI:57692"/>
    </ligand>
</feature>
<dbReference type="EnsemblMetazoa" id="CPIJ007273-RA">
    <property type="protein sequence ID" value="CPIJ007273-PA"/>
    <property type="gene ID" value="CPIJ007273"/>
</dbReference>
<comment type="cofactor">
    <cofactor evidence="1 7">
        <name>FAD</name>
        <dbReference type="ChEBI" id="CHEBI:57692"/>
    </cofactor>
</comment>
<name>B0WJC5_CULQU</name>
<dbReference type="OrthoDB" id="2015447at2759"/>
<evidence type="ECO:0000259" key="8">
    <source>
        <dbReference type="Pfam" id="PF01266"/>
    </source>
</evidence>
<dbReference type="InterPro" id="IPR023209">
    <property type="entry name" value="DAO"/>
</dbReference>
<keyword evidence="6" id="KW-0560">Oxidoreductase</keyword>
<evidence type="ECO:0000256" key="1">
    <source>
        <dbReference type="ARBA" id="ARBA00001974"/>
    </source>
</evidence>
<dbReference type="InterPro" id="IPR006076">
    <property type="entry name" value="FAD-dep_OxRdtase"/>
</dbReference>
<dbReference type="AlphaFoldDB" id="B0WJC5"/>
<feature type="binding site" evidence="7">
    <location>
        <position position="235"/>
    </location>
    <ligand>
        <name>D-dopa</name>
        <dbReference type="ChEBI" id="CHEBI:149689"/>
    </ligand>
</feature>
<proteinExistence type="inferred from homology"/>
<dbReference type="OMA" id="EDLWWAP"/>
<dbReference type="GO" id="GO:0019478">
    <property type="term" value="P:D-amino acid catabolic process"/>
    <property type="evidence" value="ECO:0007669"/>
    <property type="project" value="TreeGrafter"/>
</dbReference>
<dbReference type="HOGENOM" id="CLU_034311_0_2_1"/>
<accession>B0WJC5</accession>
<evidence type="ECO:0000256" key="7">
    <source>
        <dbReference type="PIRSR" id="PIRSR000189-1"/>
    </source>
</evidence>
<dbReference type="VEuPathDB" id="VectorBase:CQUJHB011961"/>
<dbReference type="SUPFAM" id="SSF51971">
    <property type="entry name" value="Nucleotide-binding domain"/>
    <property type="match status" value="1"/>
</dbReference>
<dbReference type="InParanoid" id="B0WJC5"/>
<evidence type="ECO:0000256" key="5">
    <source>
        <dbReference type="ARBA" id="ARBA00022827"/>
    </source>
</evidence>
<dbReference type="Pfam" id="PF01266">
    <property type="entry name" value="DAO"/>
    <property type="match status" value="1"/>
</dbReference>
<dbReference type="STRING" id="7176.B0WJC5"/>